<evidence type="ECO:0000256" key="2">
    <source>
        <dbReference type="ARBA" id="ARBA00023043"/>
    </source>
</evidence>
<evidence type="ECO:0000256" key="1">
    <source>
        <dbReference type="ARBA" id="ARBA00022737"/>
    </source>
</evidence>
<evidence type="ECO:0000256" key="3">
    <source>
        <dbReference type="PROSITE-ProRule" id="PRU00023"/>
    </source>
</evidence>
<dbReference type="Pfam" id="PF12796">
    <property type="entry name" value="Ank_2"/>
    <property type="match status" value="1"/>
</dbReference>
<feature type="repeat" description="ANK" evidence="3">
    <location>
        <begin position="74"/>
        <end position="106"/>
    </location>
</feature>
<name>A0A5B7FUY2_PORTR</name>
<evidence type="ECO:0000313" key="5">
    <source>
        <dbReference type="Proteomes" id="UP000324222"/>
    </source>
</evidence>
<dbReference type="EMBL" id="VSRR010008426">
    <property type="protein sequence ID" value="MPC48708.1"/>
    <property type="molecule type" value="Genomic_DNA"/>
</dbReference>
<dbReference type="PANTHER" id="PTHR24161">
    <property type="entry name" value="ANK_REP_REGION DOMAIN-CONTAINING PROTEIN-RELATED"/>
    <property type="match status" value="1"/>
</dbReference>
<gene>
    <name evidence="4" type="primary">Abtb2_1</name>
    <name evidence="4" type="ORF">E2C01_042490</name>
</gene>
<dbReference type="PROSITE" id="PS50088">
    <property type="entry name" value="ANK_REPEAT"/>
    <property type="match status" value="1"/>
</dbReference>
<sequence>MSSGDLNTIQKIHDQGGDLKILVKTAHQGNVTWCLLTLAAYDGHTHLIQPLLDAGLNVDGDHQKESGFFEEFTTSWTPLMVAARQGHVRMIEELLSCGANPLAKDQKGIGMTFSTKDKMTG</sequence>
<protein>
    <submittedName>
        <fullName evidence="4">Ankyrin repeat and BTB/POZ domain-containing protein 2</fullName>
    </submittedName>
</protein>
<accession>A0A5B7FUY2</accession>
<dbReference type="PROSITE" id="PS50297">
    <property type="entry name" value="ANK_REP_REGION"/>
    <property type="match status" value="1"/>
</dbReference>
<dbReference type="PANTHER" id="PTHR24161:SF85">
    <property type="entry name" value="PALMITOYLTRANSFERASE HIP14"/>
    <property type="match status" value="1"/>
</dbReference>
<dbReference type="InterPro" id="IPR002110">
    <property type="entry name" value="Ankyrin_rpt"/>
</dbReference>
<keyword evidence="2 3" id="KW-0040">ANK repeat</keyword>
<keyword evidence="1" id="KW-0677">Repeat</keyword>
<dbReference type="Gene3D" id="1.25.40.20">
    <property type="entry name" value="Ankyrin repeat-containing domain"/>
    <property type="match status" value="1"/>
</dbReference>
<comment type="caution">
    <text evidence="4">The sequence shown here is derived from an EMBL/GenBank/DDBJ whole genome shotgun (WGS) entry which is preliminary data.</text>
</comment>
<proteinExistence type="predicted"/>
<reference evidence="4 5" key="1">
    <citation type="submission" date="2019-05" db="EMBL/GenBank/DDBJ databases">
        <title>Another draft genome of Portunus trituberculatus and its Hox gene families provides insights of decapod evolution.</title>
        <authorList>
            <person name="Jeong J.-H."/>
            <person name="Song I."/>
            <person name="Kim S."/>
            <person name="Choi T."/>
            <person name="Kim D."/>
            <person name="Ryu S."/>
            <person name="Kim W."/>
        </authorList>
    </citation>
    <scope>NUCLEOTIDE SEQUENCE [LARGE SCALE GENOMIC DNA]</scope>
    <source>
        <tissue evidence="4">Muscle</tissue>
    </source>
</reference>
<dbReference type="Proteomes" id="UP000324222">
    <property type="component" value="Unassembled WGS sequence"/>
</dbReference>
<dbReference type="OrthoDB" id="5314041at2759"/>
<evidence type="ECO:0000313" key="4">
    <source>
        <dbReference type="EMBL" id="MPC48708.1"/>
    </source>
</evidence>
<dbReference type="SUPFAM" id="SSF48403">
    <property type="entry name" value="Ankyrin repeat"/>
    <property type="match status" value="1"/>
</dbReference>
<keyword evidence="5" id="KW-1185">Reference proteome</keyword>
<organism evidence="4 5">
    <name type="scientific">Portunus trituberculatus</name>
    <name type="common">Swimming crab</name>
    <name type="synonym">Neptunus trituberculatus</name>
    <dbReference type="NCBI Taxonomy" id="210409"/>
    <lineage>
        <taxon>Eukaryota</taxon>
        <taxon>Metazoa</taxon>
        <taxon>Ecdysozoa</taxon>
        <taxon>Arthropoda</taxon>
        <taxon>Crustacea</taxon>
        <taxon>Multicrustacea</taxon>
        <taxon>Malacostraca</taxon>
        <taxon>Eumalacostraca</taxon>
        <taxon>Eucarida</taxon>
        <taxon>Decapoda</taxon>
        <taxon>Pleocyemata</taxon>
        <taxon>Brachyura</taxon>
        <taxon>Eubrachyura</taxon>
        <taxon>Portunoidea</taxon>
        <taxon>Portunidae</taxon>
        <taxon>Portuninae</taxon>
        <taxon>Portunus</taxon>
    </lineage>
</organism>
<dbReference type="InterPro" id="IPR036770">
    <property type="entry name" value="Ankyrin_rpt-contain_sf"/>
</dbReference>
<dbReference type="AlphaFoldDB" id="A0A5B7FUY2"/>
<dbReference type="SMART" id="SM00248">
    <property type="entry name" value="ANK"/>
    <property type="match status" value="2"/>
</dbReference>